<evidence type="ECO:0000313" key="11">
    <source>
        <dbReference type="RefSeq" id="XP_017301641.2"/>
    </source>
</evidence>
<dbReference type="Pfam" id="PF07974">
    <property type="entry name" value="EGF_2"/>
    <property type="match status" value="1"/>
</dbReference>
<dbReference type="InterPro" id="IPR050969">
    <property type="entry name" value="Dev_Signal_Modulators"/>
</dbReference>
<dbReference type="Gene3D" id="2.10.25.10">
    <property type="entry name" value="Laminin"/>
    <property type="match status" value="2"/>
</dbReference>
<dbReference type="InterPro" id="IPR000152">
    <property type="entry name" value="EGF-type_Asp/Asn_hydroxyl_site"/>
</dbReference>
<evidence type="ECO:0000259" key="9">
    <source>
        <dbReference type="PROSITE" id="PS51041"/>
    </source>
</evidence>
<evidence type="ECO:0000256" key="6">
    <source>
        <dbReference type="PROSITE-ProRule" id="PRU00076"/>
    </source>
</evidence>
<dbReference type="GO" id="GO:0009986">
    <property type="term" value="C:cell surface"/>
    <property type="evidence" value="ECO:0007669"/>
    <property type="project" value="TreeGrafter"/>
</dbReference>
<dbReference type="InterPro" id="IPR013111">
    <property type="entry name" value="EGF_extracell"/>
</dbReference>
<dbReference type="PANTHER" id="PTHR14949">
    <property type="entry name" value="EGF-LIKE-DOMAIN, MULTIPLE 7, 8"/>
    <property type="match status" value="1"/>
</dbReference>
<dbReference type="InterPro" id="IPR011489">
    <property type="entry name" value="EMI_domain"/>
</dbReference>
<dbReference type="SMART" id="SM00179">
    <property type="entry name" value="EGF_CA"/>
    <property type="match status" value="2"/>
</dbReference>
<dbReference type="Pfam" id="PF07645">
    <property type="entry name" value="EGF_CA"/>
    <property type="match status" value="1"/>
</dbReference>
<gene>
    <name evidence="11" type="primary">LOC103514266</name>
</gene>
<feature type="domain" description="EGF-like" evidence="8">
    <location>
        <begin position="94"/>
        <end position="126"/>
    </location>
</feature>
<keyword evidence="2 7" id="KW-0732">Signal</keyword>
<dbReference type="SUPFAM" id="SSF57196">
    <property type="entry name" value="EGF/Laminin"/>
    <property type="match status" value="2"/>
</dbReference>
<evidence type="ECO:0000256" key="3">
    <source>
        <dbReference type="ARBA" id="ARBA00022837"/>
    </source>
</evidence>
<dbReference type="Proteomes" id="UP000079169">
    <property type="component" value="Unplaced"/>
</dbReference>
<feature type="domain" description="EMI" evidence="9">
    <location>
        <begin position="33"/>
        <end position="95"/>
    </location>
</feature>
<dbReference type="GO" id="GO:0005509">
    <property type="term" value="F:calcium ion binding"/>
    <property type="evidence" value="ECO:0007669"/>
    <property type="project" value="InterPro"/>
</dbReference>
<dbReference type="GO" id="GO:0005102">
    <property type="term" value="F:signaling receptor binding"/>
    <property type="evidence" value="ECO:0007669"/>
    <property type="project" value="TreeGrafter"/>
</dbReference>
<dbReference type="CTD" id="38540"/>
<dbReference type="RefSeq" id="XP_017301641.2">
    <property type="nucleotide sequence ID" value="XM_017446152.2"/>
</dbReference>
<evidence type="ECO:0000256" key="7">
    <source>
        <dbReference type="SAM" id="SignalP"/>
    </source>
</evidence>
<dbReference type="PROSITE" id="PS00010">
    <property type="entry name" value="ASX_HYDROXYL"/>
    <property type="match status" value="1"/>
</dbReference>
<dbReference type="InterPro" id="IPR049883">
    <property type="entry name" value="NOTCH1_EGF-like"/>
</dbReference>
<dbReference type="GO" id="GO:0005576">
    <property type="term" value="C:extracellular region"/>
    <property type="evidence" value="ECO:0007669"/>
    <property type="project" value="TreeGrafter"/>
</dbReference>
<feature type="signal peptide" evidence="7">
    <location>
        <begin position="1"/>
        <end position="24"/>
    </location>
</feature>
<dbReference type="KEGG" id="dci:103514266"/>
<comment type="caution">
    <text evidence="6">Lacks conserved residue(s) required for the propagation of feature annotation.</text>
</comment>
<dbReference type="PROSITE" id="PS01187">
    <property type="entry name" value="EGF_CA"/>
    <property type="match status" value="1"/>
</dbReference>
<accession>A0A1S4EHE6</accession>
<evidence type="ECO:0000259" key="8">
    <source>
        <dbReference type="PROSITE" id="PS50026"/>
    </source>
</evidence>
<dbReference type="PROSITE" id="PS01186">
    <property type="entry name" value="EGF_2"/>
    <property type="match status" value="1"/>
</dbReference>
<evidence type="ECO:0000256" key="1">
    <source>
        <dbReference type="ARBA" id="ARBA00022536"/>
    </source>
</evidence>
<dbReference type="InterPro" id="IPR000742">
    <property type="entry name" value="EGF"/>
</dbReference>
<keyword evidence="5 6" id="KW-1015">Disulfide bond</keyword>
<keyword evidence="4" id="KW-0175">Coiled coil</keyword>
<keyword evidence="1 6" id="KW-0245">EGF-like domain</keyword>
<name>A0A1S4EHE6_DIACI</name>
<dbReference type="PANTHER" id="PTHR14949:SF56">
    <property type="entry name" value="EGF-LIKE-DOMAIN, MULTIPLE 7"/>
    <property type="match status" value="1"/>
</dbReference>
<dbReference type="CDD" id="cd00054">
    <property type="entry name" value="EGF_CA"/>
    <property type="match status" value="1"/>
</dbReference>
<dbReference type="InterPro" id="IPR018097">
    <property type="entry name" value="EGF_Ca-bd_CS"/>
</dbReference>
<evidence type="ECO:0000256" key="5">
    <source>
        <dbReference type="ARBA" id="ARBA00023157"/>
    </source>
</evidence>
<dbReference type="STRING" id="121845.A0A1S4EHE6"/>
<evidence type="ECO:0000256" key="4">
    <source>
        <dbReference type="ARBA" id="ARBA00023054"/>
    </source>
</evidence>
<dbReference type="PROSITE" id="PS00022">
    <property type="entry name" value="EGF_1"/>
    <property type="match status" value="1"/>
</dbReference>
<sequence length="183" mass="20546">MAMEFLKVEHLPYLVLFLVHSCHGDIYSKHTTGRRVCSKMADQAPVKVTVPTYQQFTQKCFHNQICKGVRLTYETKYECCPGWSQNSKLSHGCNQAVCSTPCQNGGKCVAPDTCSCNTGFTGSYCESDVNECDLSSPCSHDCINTHGSYVCRCPSGDYPSKRTPNFVEKLRSIKPNQADWYWN</sequence>
<dbReference type="AlphaFoldDB" id="A0A1S4EHE6"/>
<organism evidence="10 11">
    <name type="scientific">Diaphorina citri</name>
    <name type="common">Asian citrus psyllid</name>
    <dbReference type="NCBI Taxonomy" id="121845"/>
    <lineage>
        <taxon>Eukaryota</taxon>
        <taxon>Metazoa</taxon>
        <taxon>Ecdysozoa</taxon>
        <taxon>Arthropoda</taxon>
        <taxon>Hexapoda</taxon>
        <taxon>Insecta</taxon>
        <taxon>Pterygota</taxon>
        <taxon>Neoptera</taxon>
        <taxon>Paraneoptera</taxon>
        <taxon>Hemiptera</taxon>
        <taxon>Sternorrhyncha</taxon>
        <taxon>Psylloidea</taxon>
        <taxon>Psyllidae</taxon>
        <taxon>Diaphorininae</taxon>
        <taxon>Diaphorina</taxon>
    </lineage>
</organism>
<evidence type="ECO:0000256" key="2">
    <source>
        <dbReference type="ARBA" id="ARBA00022729"/>
    </source>
</evidence>
<feature type="chain" id="PRO_5018106693" evidence="7">
    <location>
        <begin position="25"/>
        <end position="183"/>
    </location>
</feature>
<dbReference type="SMART" id="SM00181">
    <property type="entry name" value="EGF"/>
    <property type="match status" value="2"/>
</dbReference>
<keyword evidence="10" id="KW-1185">Reference proteome</keyword>
<dbReference type="PROSITE" id="PS51041">
    <property type="entry name" value="EMI"/>
    <property type="match status" value="1"/>
</dbReference>
<dbReference type="PaxDb" id="121845-A0A1S4EHE6"/>
<reference evidence="11" key="1">
    <citation type="submission" date="2025-08" db="UniProtKB">
        <authorList>
            <consortium name="RefSeq"/>
        </authorList>
    </citation>
    <scope>IDENTIFICATION</scope>
</reference>
<dbReference type="GeneID" id="103514266"/>
<dbReference type="FunFam" id="2.10.25.10:FF:000020">
    <property type="entry name" value="Latent-transforming growth factor beta-binding protein 1"/>
    <property type="match status" value="1"/>
</dbReference>
<keyword evidence="3" id="KW-0106">Calcium</keyword>
<dbReference type="PROSITE" id="PS50026">
    <property type="entry name" value="EGF_3"/>
    <property type="match status" value="1"/>
</dbReference>
<feature type="disulfide bond" evidence="6">
    <location>
        <begin position="98"/>
        <end position="108"/>
    </location>
</feature>
<protein>
    <submittedName>
        <fullName evidence="11">Epidermal growth factor-like protein 7</fullName>
    </submittedName>
</protein>
<feature type="disulfide bond" evidence="6">
    <location>
        <begin position="116"/>
        <end position="125"/>
    </location>
</feature>
<evidence type="ECO:0000313" key="10">
    <source>
        <dbReference type="Proteomes" id="UP000079169"/>
    </source>
</evidence>
<proteinExistence type="predicted"/>
<dbReference type="InterPro" id="IPR001881">
    <property type="entry name" value="EGF-like_Ca-bd_dom"/>
</dbReference>